<reference evidence="3" key="1">
    <citation type="submission" date="2021-06" db="EMBL/GenBank/DDBJ databases">
        <authorList>
            <person name="Kallberg Y."/>
            <person name="Tangrot J."/>
            <person name="Rosling A."/>
        </authorList>
    </citation>
    <scope>NUCLEOTIDE SEQUENCE</scope>
    <source>
        <strain evidence="3">IN212</strain>
    </source>
</reference>
<feature type="non-terminal residue" evidence="3">
    <location>
        <position position="1"/>
    </location>
</feature>
<feature type="region of interest" description="Disordered" evidence="1">
    <location>
        <begin position="1"/>
        <end position="165"/>
    </location>
</feature>
<name>A0A9N9DJT3_9GLOM</name>
<dbReference type="InterPro" id="IPR055561">
    <property type="entry name" value="DUF7137"/>
</dbReference>
<dbReference type="Gene3D" id="2.150.10.10">
    <property type="entry name" value="Serralysin-like metalloprotease, C-terminal"/>
    <property type="match status" value="1"/>
</dbReference>
<accession>A0A9N9DJT3</accession>
<dbReference type="OrthoDB" id="2435509at2759"/>
<evidence type="ECO:0000313" key="3">
    <source>
        <dbReference type="EMBL" id="CAG8637598.1"/>
    </source>
</evidence>
<dbReference type="PANTHER" id="PTHR42028">
    <property type="entry name" value="CHROMOSOME 1, WHOLE GENOME SHOTGUN SEQUENCE"/>
    <property type="match status" value="1"/>
</dbReference>
<dbReference type="Pfam" id="PF23585">
    <property type="entry name" value="DUF7137"/>
    <property type="match status" value="1"/>
</dbReference>
<dbReference type="InterPro" id="IPR011049">
    <property type="entry name" value="Serralysin-like_metalloprot_C"/>
</dbReference>
<organism evidence="3 4">
    <name type="scientific">Racocetra fulgida</name>
    <dbReference type="NCBI Taxonomy" id="60492"/>
    <lineage>
        <taxon>Eukaryota</taxon>
        <taxon>Fungi</taxon>
        <taxon>Fungi incertae sedis</taxon>
        <taxon>Mucoromycota</taxon>
        <taxon>Glomeromycotina</taxon>
        <taxon>Glomeromycetes</taxon>
        <taxon>Diversisporales</taxon>
        <taxon>Gigasporaceae</taxon>
        <taxon>Racocetra</taxon>
    </lineage>
</organism>
<dbReference type="AlphaFoldDB" id="A0A9N9DJT3"/>
<evidence type="ECO:0000313" key="4">
    <source>
        <dbReference type="Proteomes" id="UP000789396"/>
    </source>
</evidence>
<comment type="caution">
    <text evidence="3">The sequence shown here is derived from an EMBL/GenBank/DDBJ whole genome shotgun (WGS) entry which is preliminary data.</text>
</comment>
<evidence type="ECO:0000259" key="2">
    <source>
        <dbReference type="Pfam" id="PF23585"/>
    </source>
</evidence>
<gene>
    <name evidence="3" type="ORF">RFULGI_LOCUS7959</name>
</gene>
<protein>
    <submittedName>
        <fullName evidence="3">18384_t:CDS:1</fullName>
    </submittedName>
</protein>
<proteinExistence type="predicted"/>
<feature type="domain" description="DUF7137" evidence="2">
    <location>
        <begin position="179"/>
        <end position="301"/>
    </location>
</feature>
<dbReference type="SUPFAM" id="SSF101967">
    <property type="entry name" value="Adhesin YadA, collagen-binding domain"/>
    <property type="match status" value="1"/>
</dbReference>
<dbReference type="Proteomes" id="UP000789396">
    <property type="component" value="Unassembled WGS sequence"/>
</dbReference>
<dbReference type="EMBL" id="CAJVPZ010012206">
    <property type="protein sequence ID" value="CAG8637598.1"/>
    <property type="molecule type" value="Genomic_DNA"/>
</dbReference>
<keyword evidence="4" id="KW-1185">Reference proteome</keyword>
<dbReference type="PANTHER" id="PTHR42028:SF1">
    <property type="entry name" value="YALI0E30657P"/>
    <property type="match status" value="1"/>
</dbReference>
<evidence type="ECO:0000256" key="1">
    <source>
        <dbReference type="SAM" id="MobiDB-lite"/>
    </source>
</evidence>
<feature type="compositionally biased region" description="Polar residues" evidence="1">
    <location>
        <begin position="9"/>
        <end position="165"/>
    </location>
</feature>
<sequence length="303" mass="31507">ISDVPLRTPLSTTGNNLTATSGKNDTIGNNSTATSGKNDTIGNNSTAASGKNDTIGNNSTAASGKNDIIGNNSTATSGKNDTIGNNSTATSSKNDTIGNNSTATSGKNDTIGNNSTATSGKNDTIGNNSTATSGKNDTIGNNSTATSGKNDTIGNNSTDISGKNDTTGNDTSYVDIFTPPVTILLTTPDPAKGLLFKIGSSITFSWKYSANFSIKPKYMNVLAQPSVNLDLYFTIVANATGTITSVIWDTTKDASSLPITKYKLYIFDERGKDASISPGRLLPFSGFIFSLYLPEDNINISRK</sequence>